<dbReference type="InterPro" id="IPR037185">
    <property type="entry name" value="EmrE-like"/>
</dbReference>
<gene>
    <name evidence="3" type="ORF">SAMN04488103_101519</name>
</gene>
<dbReference type="GO" id="GO:0016020">
    <property type="term" value="C:membrane"/>
    <property type="evidence" value="ECO:0007669"/>
    <property type="project" value="InterPro"/>
</dbReference>
<evidence type="ECO:0000256" key="1">
    <source>
        <dbReference type="SAM" id="Phobius"/>
    </source>
</evidence>
<dbReference type="PANTHER" id="PTHR22911">
    <property type="entry name" value="ACYL-MALONYL CONDENSING ENZYME-RELATED"/>
    <property type="match status" value="1"/>
</dbReference>
<sequence>MKEGGCLPPTVPAAPPPEDIWAKMKGGTGDPGPRFLPEDAMTDNLRGSLFMVLAMLGFAVEDVLLKRVAAGGVPVGEILIFFGGGGMLLFAALTKAQGQALWHPAVLAPRMLMKAGFEVLGRLFYTLAIAYTALSSASAILQATPLVVVAGAALIFGEKVGWRRWAAILIGLAGVLVILRPGLEGFTAASLLAVAGLIGFAGRDLATRAAPRVLSNFQLGIYGFAAMVPTGIGLLMWQGGAVMPGAAAFAMLAGAVVVGVAAYWALTVAMRTGEVSVVTPFRYTRLVFALVLGVLVFGERPDAMTLIGSAIVVGAGIYTLLRTRNVQRGRVQPRG</sequence>
<accession>A0A1H7ZG85</accession>
<feature type="transmembrane region" description="Helical" evidence="1">
    <location>
        <begin position="164"/>
        <end position="183"/>
    </location>
</feature>
<keyword evidence="1" id="KW-1133">Transmembrane helix</keyword>
<feature type="transmembrane region" description="Helical" evidence="1">
    <location>
        <begin position="72"/>
        <end position="94"/>
    </location>
</feature>
<dbReference type="SUPFAM" id="SSF103481">
    <property type="entry name" value="Multidrug resistance efflux transporter EmrE"/>
    <property type="match status" value="2"/>
</dbReference>
<evidence type="ECO:0000259" key="2">
    <source>
        <dbReference type="Pfam" id="PF00892"/>
    </source>
</evidence>
<name>A0A1H7ZG85_9RHOB</name>
<feature type="transmembrane region" description="Helical" evidence="1">
    <location>
        <begin position="44"/>
        <end position="60"/>
    </location>
</feature>
<keyword evidence="4" id="KW-1185">Reference proteome</keyword>
<dbReference type="Gene3D" id="1.10.3730.20">
    <property type="match status" value="2"/>
</dbReference>
<reference evidence="3 4" key="1">
    <citation type="submission" date="2016-10" db="EMBL/GenBank/DDBJ databases">
        <authorList>
            <person name="de Groot N.N."/>
        </authorList>
    </citation>
    <scope>NUCLEOTIDE SEQUENCE [LARGE SCALE GENOMIC DNA]</scope>
    <source>
        <strain evidence="3 4">DSM 3857</strain>
    </source>
</reference>
<dbReference type="STRING" id="933059.SAMN04488103_101519"/>
<feature type="transmembrane region" description="Helical" evidence="1">
    <location>
        <begin position="219"/>
        <end position="240"/>
    </location>
</feature>
<feature type="transmembrane region" description="Helical" evidence="1">
    <location>
        <begin position="281"/>
        <end position="297"/>
    </location>
</feature>
<keyword evidence="1" id="KW-0812">Transmembrane</keyword>
<protein>
    <submittedName>
        <fullName evidence="3">Permease of the drug/metabolite transporter (DMT) superfamily</fullName>
    </submittedName>
</protein>
<proteinExistence type="predicted"/>
<evidence type="ECO:0000313" key="3">
    <source>
        <dbReference type="EMBL" id="SEM57410.1"/>
    </source>
</evidence>
<feature type="transmembrane region" description="Helical" evidence="1">
    <location>
        <begin position="189"/>
        <end position="207"/>
    </location>
</feature>
<organism evidence="3 4">
    <name type="scientific">Gemmobacter aquatilis</name>
    <dbReference type="NCBI Taxonomy" id="933059"/>
    <lineage>
        <taxon>Bacteria</taxon>
        <taxon>Pseudomonadati</taxon>
        <taxon>Pseudomonadota</taxon>
        <taxon>Alphaproteobacteria</taxon>
        <taxon>Rhodobacterales</taxon>
        <taxon>Paracoccaceae</taxon>
        <taxon>Gemmobacter</taxon>
    </lineage>
</organism>
<keyword evidence="1" id="KW-0472">Membrane</keyword>
<dbReference type="InterPro" id="IPR000620">
    <property type="entry name" value="EamA_dom"/>
</dbReference>
<feature type="transmembrane region" description="Helical" evidence="1">
    <location>
        <begin position="246"/>
        <end position="269"/>
    </location>
</feature>
<evidence type="ECO:0000313" key="4">
    <source>
        <dbReference type="Proteomes" id="UP000198761"/>
    </source>
</evidence>
<feature type="domain" description="EamA" evidence="2">
    <location>
        <begin position="190"/>
        <end position="315"/>
    </location>
</feature>
<feature type="transmembrane region" description="Helical" evidence="1">
    <location>
        <begin position="303"/>
        <end position="321"/>
    </location>
</feature>
<dbReference type="Proteomes" id="UP000198761">
    <property type="component" value="Unassembled WGS sequence"/>
</dbReference>
<dbReference type="AlphaFoldDB" id="A0A1H7ZG85"/>
<dbReference type="EMBL" id="FOCE01000001">
    <property type="protein sequence ID" value="SEM57410.1"/>
    <property type="molecule type" value="Genomic_DNA"/>
</dbReference>
<dbReference type="Pfam" id="PF00892">
    <property type="entry name" value="EamA"/>
    <property type="match status" value="2"/>
</dbReference>
<feature type="domain" description="EamA" evidence="2">
    <location>
        <begin position="46"/>
        <end position="179"/>
    </location>
</feature>
<dbReference type="PANTHER" id="PTHR22911:SF135">
    <property type="entry name" value="BLR4310 PROTEIN"/>
    <property type="match status" value="1"/>
</dbReference>